<dbReference type="RefSeq" id="WP_097029326.1">
    <property type="nucleotide sequence ID" value="NZ_OAOQ01000002.1"/>
</dbReference>
<gene>
    <name evidence="3" type="ORF">SAMN05878503_102308</name>
</gene>
<reference evidence="4" key="1">
    <citation type="submission" date="2017-08" db="EMBL/GenBank/DDBJ databases">
        <authorList>
            <person name="Varghese N."/>
            <person name="Submissions S."/>
        </authorList>
    </citation>
    <scope>NUCLEOTIDE SEQUENCE [LARGE SCALE GENOMIC DNA]</scope>
    <source>
        <strain evidence="4">JA234</strain>
    </source>
</reference>
<organism evidence="3 4">
    <name type="scientific">Cereibacter ovatus</name>
    <dbReference type="NCBI Taxonomy" id="439529"/>
    <lineage>
        <taxon>Bacteria</taxon>
        <taxon>Pseudomonadati</taxon>
        <taxon>Pseudomonadota</taxon>
        <taxon>Alphaproteobacteria</taxon>
        <taxon>Rhodobacterales</taxon>
        <taxon>Paracoccaceae</taxon>
        <taxon>Cereibacter</taxon>
    </lineage>
</organism>
<dbReference type="EMBL" id="OAOQ01000002">
    <property type="protein sequence ID" value="SNX68840.1"/>
    <property type="molecule type" value="Genomic_DNA"/>
</dbReference>
<dbReference type="InterPro" id="IPR027939">
    <property type="entry name" value="NMT1/THI5"/>
</dbReference>
<evidence type="ECO:0000259" key="2">
    <source>
        <dbReference type="Pfam" id="PF09084"/>
    </source>
</evidence>
<dbReference type="Gene3D" id="3.40.190.10">
    <property type="entry name" value="Periplasmic binding protein-like II"/>
    <property type="match status" value="2"/>
</dbReference>
<proteinExistence type="predicted"/>
<dbReference type="OrthoDB" id="5348911at2"/>
<dbReference type="PANTHER" id="PTHR31528:SF3">
    <property type="entry name" value="THIAMINE BIOSYNTHESIS PROTEIN HI_0357-RELATED"/>
    <property type="match status" value="1"/>
</dbReference>
<sequence length="308" mass="32901">MKRLALLALLLPGPAAAEPLRLVLDWFVNPDHGPIIVAQQMGWFAEAGLTVEIIPPADPADPPKLVAAGAADLAITYQPQLYLQHAEGLPLVRVGTLVENPLYCVMAKADGPVQALSDLKGRKVGFSVAGIEEALLHTMLRTNGVQPSEVEFVNVNFALTPALAAGQVDAVAGAFRNFEPHQIAATGSEGRCFLPEENGVPAYDELIYVANPQRMNRDTVATFLAVTERAAAHIAAHPAESWQTFRGWSPEVDDTLNAAAWGDTLPHFAAHPAALDPARYDAFGRYMQQVGLIPAAPAVAEIAVDLTR</sequence>
<protein>
    <submittedName>
        <fullName evidence="3">Putative hydroxymethylpyrimidine transport system substrate-binding protein</fullName>
    </submittedName>
</protein>
<dbReference type="Proteomes" id="UP000219467">
    <property type="component" value="Unassembled WGS sequence"/>
</dbReference>
<evidence type="ECO:0000313" key="4">
    <source>
        <dbReference type="Proteomes" id="UP000219467"/>
    </source>
</evidence>
<dbReference type="AlphaFoldDB" id="A0A285CMQ3"/>
<dbReference type="Pfam" id="PF09084">
    <property type="entry name" value="NMT1"/>
    <property type="match status" value="1"/>
</dbReference>
<dbReference type="SUPFAM" id="SSF53850">
    <property type="entry name" value="Periplasmic binding protein-like II"/>
    <property type="match status" value="1"/>
</dbReference>
<keyword evidence="4" id="KW-1185">Reference proteome</keyword>
<dbReference type="PANTHER" id="PTHR31528">
    <property type="entry name" value="4-AMINO-5-HYDROXYMETHYL-2-METHYLPYRIMIDINE PHOSPHATE SYNTHASE THI11-RELATED"/>
    <property type="match status" value="1"/>
</dbReference>
<dbReference type="InterPro" id="IPR015168">
    <property type="entry name" value="SsuA/THI5"/>
</dbReference>
<accession>A0A285CMQ3</accession>
<feature type="domain" description="SsuA/THI5-like" evidence="2">
    <location>
        <begin position="29"/>
        <end position="240"/>
    </location>
</feature>
<keyword evidence="1" id="KW-0732">Signal</keyword>
<evidence type="ECO:0000313" key="3">
    <source>
        <dbReference type="EMBL" id="SNX68840.1"/>
    </source>
</evidence>
<dbReference type="GO" id="GO:0009228">
    <property type="term" value="P:thiamine biosynthetic process"/>
    <property type="evidence" value="ECO:0007669"/>
    <property type="project" value="InterPro"/>
</dbReference>
<feature type="chain" id="PRO_5012583234" evidence="1">
    <location>
        <begin position="18"/>
        <end position="308"/>
    </location>
</feature>
<feature type="signal peptide" evidence="1">
    <location>
        <begin position="1"/>
        <end position="17"/>
    </location>
</feature>
<evidence type="ECO:0000256" key="1">
    <source>
        <dbReference type="SAM" id="SignalP"/>
    </source>
</evidence>
<name>A0A285CMQ3_9RHOB</name>